<protein>
    <submittedName>
        <fullName evidence="2 4">Uncharacterized protein</fullName>
    </submittedName>
</protein>
<organism evidence="4">
    <name type="scientific">Anisakis simplex</name>
    <name type="common">Herring worm</name>
    <dbReference type="NCBI Taxonomy" id="6269"/>
    <lineage>
        <taxon>Eukaryota</taxon>
        <taxon>Metazoa</taxon>
        <taxon>Ecdysozoa</taxon>
        <taxon>Nematoda</taxon>
        <taxon>Chromadorea</taxon>
        <taxon>Rhabditida</taxon>
        <taxon>Spirurina</taxon>
        <taxon>Ascaridomorpha</taxon>
        <taxon>Ascaridoidea</taxon>
        <taxon>Anisakidae</taxon>
        <taxon>Anisakis</taxon>
        <taxon>Anisakis simplex complex</taxon>
    </lineage>
</organism>
<dbReference type="Proteomes" id="UP000267096">
    <property type="component" value="Unassembled WGS sequence"/>
</dbReference>
<feature type="compositionally biased region" description="Polar residues" evidence="1">
    <location>
        <begin position="134"/>
        <end position="152"/>
    </location>
</feature>
<proteinExistence type="predicted"/>
<evidence type="ECO:0000313" key="4">
    <source>
        <dbReference type="WBParaSite" id="ASIM_0002047101-mRNA-1"/>
    </source>
</evidence>
<reference evidence="2 3" key="2">
    <citation type="submission" date="2018-11" db="EMBL/GenBank/DDBJ databases">
        <authorList>
            <consortium name="Pathogen Informatics"/>
        </authorList>
    </citation>
    <scope>NUCLEOTIDE SEQUENCE [LARGE SCALE GENOMIC DNA]</scope>
</reference>
<dbReference type="AlphaFoldDB" id="A0A0M3KHK6"/>
<sequence>MASIHSPNQATTAAAISAITENSMIASKTRRRLMGSDELIARPVPTITMSSIPTILPPSIFHPASHHHHHPHSYALLGAPTAATVAGCVASVGETPGCTTVITSGGQSTVVPAGALTVLQQQQQQQQQQHHHQSTQLAFPVSVSSMGHNSDH</sequence>
<dbReference type="WBParaSite" id="ASIM_0002047101-mRNA-1">
    <property type="protein sequence ID" value="ASIM_0002047101-mRNA-1"/>
    <property type="gene ID" value="ASIM_0002047101"/>
</dbReference>
<accession>A0A0M3KHK6</accession>
<reference evidence="4" key="1">
    <citation type="submission" date="2017-02" db="UniProtKB">
        <authorList>
            <consortium name="WormBaseParasite"/>
        </authorList>
    </citation>
    <scope>IDENTIFICATION</scope>
</reference>
<evidence type="ECO:0000313" key="3">
    <source>
        <dbReference type="Proteomes" id="UP000267096"/>
    </source>
</evidence>
<keyword evidence="3" id="KW-1185">Reference proteome</keyword>
<gene>
    <name evidence="2" type="ORF">ASIM_LOCUS19854</name>
</gene>
<name>A0A0M3KHK6_ANISI</name>
<evidence type="ECO:0000256" key="1">
    <source>
        <dbReference type="SAM" id="MobiDB-lite"/>
    </source>
</evidence>
<evidence type="ECO:0000313" key="2">
    <source>
        <dbReference type="EMBL" id="VDK72626.1"/>
    </source>
</evidence>
<dbReference type="EMBL" id="UYRR01038122">
    <property type="protein sequence ID" value="VDK72626.1"/>
    <property type="molecule type" value="Genomic_DNA"/>
</dbReference>
<feature type="region of interest" description="Disordered" evidence="1">
    <location>
        <begin position="124"/>
        <end position="152"/>
    </location>
</feature>